<protein>
    <submittedName>
        <fullName evidence="1">Uncharacterized protein</fullName>
    </submittedName>
</protein>
<accession>A0ACC1HFA0</accession>
<evidence type="ECO:0000313" key="2">
    <source>
        <dbReference type="Proteomes" id="UP001145114"/>
    </source>
</evidence>
<name>A0ACC1HFA0_9FUNG</name>
<proteinExistence type="predicted"/>
<comment type="caution">
    <text evidence="1">The sequence shown here is derived from an EMBL/GenBank/DDBJ whole genome shotgun (WGS) entry which is preliminary data.</text>
</comment>
<gene>
    <name evidence="1" type="ORF">EV182_001550</name>
</gene>
<dbReference type="Proteomes" id="UP001145114">
    <property type="component" value="Unassembled WGS sequence"/>
</dbReference>
<organism evidence="1 2">
    <name type="scientific">Spiromyces aspiralis</name>
    <dbReference type="NCBI Taxonomy" id="68401"/>
    <lineage>
        <taxon>Eukaryota</taxon>
        <taxon>Fungi</taxon>
        <taxon>Fungi incertae sedis</taxon>
        <taxon>Zoopagomycota</taxon>
        <taxon>Kickxellomycotina</taxon>
        <taxon>Kickxellomycetes</taxon>
        <taxon>Kickxellales</taxon>
        <taxon>Kickxellaceae</taxon>
        <taxon>Spiromyces</taxon>
    </lineage>
</organism>
<evidence type="ECO:0000313" key="1">
    <source>
        <dbReference type="EMBL" id="KAJ1675290.1"/>
    </source>
</evidence>
<sequence>MERMIDELFPCDQSPSSGSSDQQAPSSATALPSFTEFLRYVTHRTRTPIPCIALALLYLRRLRLNHINSKGSQGSNYRLALSSLCVATKYLYDDAYHTCSWVQVSMGLFGQKEVNQMEMEFMYFLYYHLTVDPVEWRRWVATLEAKLLQQWRAVGLADTFQGFGHILAEECCRKEEEREWVASVSWGKVGQQLLEEFEASIRPTLPQSFPKPSPVITTTIRVQRRRAATAAAAGGRHHRGLVLHHAASSYDLRSACTTTNTSSPNVAPYHQTLAGLGPAKFTTSPPTTTASALSSGMAAAARSVEVNGADGVIFNIGHSHTPNRHQIPPPMMPSKYPLAMTATPSSGVHYLGKQQQQQHHHQQARNISAESLHTEADDASRVVLKEGNLSGVSSVVLSTPTTYIDPYDHLAAGSGSAIGSPLSLVGHVAHRRGFVSKRMVTELTLPSASCVLHSDKQ</sequence>
<dbReference type="EMBL" id="JAMZIH010005377">
    <property type="protein sequence ID" value="KAJ1675290.1"/>
    <property type="molecule type" value="Genomic_DNA"/>
</dbReference>
<reference evidence="1" key="1">
    <citation type="submission" date="2022-06" db="EMBL/GenBank/DDBJ databases">
        <title>Phylogenomic reconstructions and comparative analyses of Kickxellomycotina fungi.</title>
        <authorList>
            <person name="Reynolds N.K."/>
            <person name="Stajich J.E."/>
            <person name="Barry K."/>
            <person name="Grigoriev I.V."/>
            <person name="Crous P."/>
            <person name="Smith M.E."/>
        </authorList>
    </citation>
    <scope>NUCLEOTIDE SEQUENCE</scope>
    <source>
        <strain evidence="1">RSA 2271</strain>
    </source>
</reference>
<keyword evidence="2" id="KW-1185">Reference proteome</keyword>